<comment type="caution">
    <text evidence="1">The sequence shown here is derived from an EMBL/GenBank/DDBJ whole genome shotgun (WGS) entry which is preliminary data.</text>
</comment>
<feature type="non-terminal residue" evidence="1">
    <location>
        <position position="1"/>
    </location>
</feature>
<sequence>MEGGSRSTSPVTEEITAAAATSLAFRTQLKQINWICNRGFIIFPGDQDCLIGTLVADAAKRRTES</sequence>
<evidence type="ECO:0000313" key="2">
    <source>
        <dbReference type="Proteomes" id="UP000324897"/>
    </source>
</evidence>
<reference evidence="1 2" key="1">
    <citation type="journal article" date="2019" name="Sci. Rep.">
        <title>A high-quality genome of Eragrostis curvula grass provides insights into Poaceae evolution and supports new strategies to enhance forage quality.</title>
        <authorList>
            <person name="Carballo J."/>
            <person name="Santos B.A.C.M."/>
            <person name="Zappacosta D."/>
            <person name="Garbus I."/>
            <person name="Selva J.P."/>
            <person name="Gallo C.A."/>
            <person name="Diaz A."/>
            <person name="Albertini E."/>
            <person name="Caccamo M."/>
            <person name="Echenique V."/>
        </authorList>
    </citation>
    <scope>NUCLEOTIDE SEQUENCE [LARGE SCALE GENOMIC DNA]</scope>
    <source>
        <strain evidence="2">cv. Victoria</strain>
        <tissue evidence="1">Leaf</tissue>
    </source>
</reference>
<dbReference type="AlphaFoldDB" id="A0A5J9VZI1"/>
<dbReference type="Gramene" id="TVU41862">
    <property type="protein sequence ID" value="TVU41862"/>
    <property type="gene ID" value="EJB05_15418"/>
</dbReference>
<feature type="non-terminal residue" evidence="1">
    <location>
        <position position="65"/>
    </location>
</feature>
<protein>
    <submittedName>
        <fullName evidence="1">Uncharacterized protein</fullName>
    </submittedName>
</protein>
<keyword evidence="2" id="KW-1185">Reference proteome</keyword>
<gene>
    <name evidence="1" type="ORF">EJB05_15418</name>
</gene>
<organism evidence="1 2">
    <name type="scientific">Eragrostis curvula</name>
    <name type="common">weeping love grass</name>
    <dbReference type="NCBI Taxonomy" id="38414"/>
    <lineage>
        <taxon>Eukaryota</taxon>
        <taxon>Viridiplantae</taxon>
        <taxon>Streptophyta</taxon>
        <taxon>Embryophyta</taxon>
        <taxon>Tracheophyta</taxon>
        <taxon>Spermatophyta</taxon>
        <taxon>Magnoliopsida</taxon>
        <taxon>Liliopsida</taxon>
        <taxon>Poales</taxon>
        <taxon>Poaceae</taxon>
        <taxon>PACMAD clade</taxon>
        <taxon>Chloridoideae</taxon>
        <taxon>Eragrostideae</taxon>
        <taxon>Eragrostidinae</taxon>
        <taxon>Eragrostis</taxon>
    </lineage>
</organism>
<dbReference type="EMBL" id="RWGY01000007">
    <property type="protein sequence ID" value="TVU41862.1"/>
    <property type="molecule type" value="Genomic_DNA"/>
</dbReference>
<evidence type="ECO:0000313" key="1">
    <source>
        <dbReference type="EMBL" id="TVU41862.1"/>
    </source>
</evidence>
<proteinExistence type="predicted"/>
<name>A0A5J9VZI1_9POAL</name>
<dbReference type="Proteomes" id="UP000324897">
    <property type="component" value="Chromosome 4"/>
</dbReference>
<accession>A0A5J9VZI1</accession>